<evidence type="ECO:0000259" key="3">
    <source>
        <dbReference type="Pfam" id="PF09137"/>
    </source>
</evidence>
<dbReference type="PANTHER" id="PTHR31616:SF0">
    <property type="entry name" value="GLUCAN 1,4-ALPHA-GLUCOSIDASE"/>
    <property type="match status" value="1"/>
</dbReference>
<dbReference type="Proteomes" id="UP001523392">
    <property type="component" value="Unassembled WGS sequence"/>
</dbReference>
<dbReference type="InterPro" id="IPR011013">
    <property type="entry name" value="Gal_mutarotase_sf_dom"/>
</dbReference>
<comment type="caution">
    <text evidence="4">The sequence shown here is derived from an EMBL/GenBank/DDBJ whole genome shotgun (WGS) entry which is preliminary data.</text>
</comment>
<dbReference type="RefSeq" id="WP_252954046.1">
    <property type="nucleotide sequence ID" value="NZ_JAFIRR010000090.1"/>
</dbReference>
<dbReference type="InterPro" id="IPR011613">
    <property type="entry name" value="GH15-like"/>
</dbReference>
<accession>A0ABT1D644</accession>
<dbReference type="CDD" id="cd07430">
    <property type="entry name" value="GH15_N"/>
    <property type="match status" value="1"/>
</dbReference>
<keyword evidence="5" id="KW-1185">Reference proteome</keyword>
<dbReference type="Pfam" id="PF09137">
    <property type="entry name" value="Glucodextran_N"/>
    <property type="match status" value="1"/>
</dbReference>
<reference evidence="4 5" key="1">
    <citation type="submission" date="2021-12" db="EMBL/GenBank/DDBJ databases">
        <title>Siccirubricoccus leaddurans sp. nov., a high concentration Zn2+ tolerance bacterium.</title>
        <authorList>
            <person name="Cao Y."/>
        </authorList>
    </citation>
    <scope>NUCLEOTIDE SEQUENCE [LARGE SCALE GENOMIC DNA]</scope>
    <source>
        <strain evidence="4 5">KC 17139</strain>
    </source>
</reference>
<evidence type="ECO:0000313" key="4">
    <source>
        <dbReference type="EMBL" id="MCO6417402.1"/>
    </source>
</evidence>
<evidence type="ECO:0000313" key="5">
    <source>
        <dbReference type="Proteomes" id="UP001523392"/>
    </source>
</evidence>
<evidence type="ECO:0000256" key="1">
    <source>
        <dbReference type="SAM" id="MobiDB-lite"/>
    </source>
</evidence>
<gene>
    <name evidence="4" type="ORF">JYK14_14690</name>
</gene>
<name>A0ABT1D644_9PROT</name>
<feature type="domain" description="Glucodextranase N-terminal" evidence="3">
    <location>
        <begin position="5"/>
        <end position="264"/>
    </location>
</feature>
<sequence>MTTNAPGGPGIPPTWTSSAKDMVGTALGPSRLWFTTGYGIVNEVYFPHVDMPQIRDLGFIVADGRGFWVEVKRNADYTLTTPGPGIPAVQILHRHARFELSLRIAPDLERDVLLVEAILTGDPELRLHALLAPHLGGTGEDNRGEVFMNRDRKVLCAERGAFALALAAADAVSQHDAWRRASAGFVGASDGWQDFAANGAMAWTYDQAGPGNIALLGELGSRTAVLALGFGSDKEAAATLAISALIQPFDAVWHRHVRGWEAWHAESLDLGRCHGEFRDAVLVSAMVLRTHQDKTFRGAMVASLSIPWGNSSDDTGGYHLVWPRDLVETAGALLAYGSVDAARDILRYLIATQLADGRWSQNQWLGGRPRWLGTQLDEVAFPVLLASALAEADALGGIAVSTMVRRALGFIALHGPATDQDRWEETPGVNTFTLSVAIAALVCGAELLGAEERRDILLLADDWNERIESWCTAGHPALVARHGVERYYVRAAPATVFQDRAAIREPVPVKNHDGECLVPADTLIGTDFLQLVRFGLRRPDDPTVTSTLALVDAMLRVDTPAGPSWYRYNGDGYGEHEDGRPYDGTGRGRAWPLLTGERGHYELAAGRPAGARALLRAMIGMGSPSGLIPEQVWEAAPIPAQRLFPGRPSGSAMPLVWAHAEFMKLTASLQLGRPVDRPEPVWLRYGGNRPAASRAHWTRRMPVGWIRAGQGLRLALETPSLIHWGLDDWQNPRDVPTVAGALGLHLADLATEGLEVGRRIVFSIQELESGRWIEQDRAIVIASDEAPSSATAPPLARDRAQHAEIASQLSAEMAP</sequence>
<feature type="region of interest" description="Disordered" evidence="1">
    <location>
        <begin position="784"/>
        <end position="815"/>
    </location>
</feature>
<dbReference type="Pfam" id="PF00723">
    <property type="entry name" value="Glyco_hydro_15"/>
    <property type="match status" value="1"/>
</dbReference>
<dbReference type="SUPFAM" id="SSF48208">
    <property type="entry name" value="Six-hairpin glycosidases"/>
    <property type="match status" value="1"/>
</dbReference>
<dbReference type="EMBL" id="JAFIRR010000090">
    <property type="protein sequence ID" value="MCO6417402.1"/>
    <property type="molecule type" value="Genomic_DNA"/>
</dbReference>
<dbReference type="Gene3D" id="2.70.98.10">
    <property type="match status" value="1"/>
</dbReference>
<dbReference type="InterPro" id="IPR012341">
    <property type="entry name" value="6hp_glycosidase-like_sf"/>
</dbReference>
<dbReference type="InterPro" id="IPR014718">
    <property type="entry name" value="GH-type_carb-bd"/>
</dbReference>
<dbReference type="SUPFAM" id="SSF74650">
    <property type="entry name" value="Galactose mutarotase-like"/>
    <property type="match status" value="1"/>
</dbReference>
<dbReference type="InterPro" id="IPR015220">
    <property type="entry name" value="Glucodextranase_N"/>
</dbReference>
<keyword evidence="4" id="KW-0378">Hydrolase</keyword>
<dbReference type="InterPro" id="IPR008928">
    <property type="entry name" value="6-hairpin_glycosidase_sf"/>
</dbReference>
<organism evidence="4 5">
    <name type="scientific">Siccirubricoccus soli</name>
    <dbReference type="NCBI Taxonomy" id="2899147"/>
    <lineage>
        <taxon>Bacteria</taxon>
        <taxon>Pseudomonadati</taxon>
        <taxon>Pseudomonadota</taxon>
        <taxon>Alphaproteobacteria</taxon>
        <taxon>Acetobacterales</taxon>
        <taxon>Roseomonadaceae</taxon>
        <taxon>Siccirubricoccus</taxon>
    </lineage>
</organism>
<dbReference type="PANTHER" id="PTHR31616">
    <property type="entry name" value="TREHALASE"/>
    <property type="match status" value="1"/>
</dbReference>
<dbReference type="Gene3D" id="1.50.10.10">
    <property type="match status" value="1"/>
</dbReference>
<dbReference type="GO" id="GO:0016787">
    <property type="term" value="F:hydrolase activity"/>
    <property type="evidence" value="ECO:0007669"/>
    <property type="project" value="UniProtKB-KW"/>
</dbReference>
<protein>
    <submittedName>
        <fullName evidence="4">Glycoside hydrolase family 15 protein</fullName>
    </submittedName>
</protein>
<feature type="domain" description="GH15-like" evidence="2">
    <location>
        <begin position="277"/>
        <end position="664"/>
    </location>
</feature>
<evidence type="ECO:0000259" key="2">
    <source>
        <dbReference type="Pfam" id="PF00723"/>
    </source>
</evidence>
<proteinExistence type="predicted"/>